<dbReference type="InterPro" id="IPR051653">
    <property type="entry name" value="E3_ligase_sorting_rcpt"/>
</dbReference>
<dbReference type="Pfam" id="PF02225">
    <property type="entry name" value="PA"/>
    <property type="match status" value="1"/>
</dbReference>
<comment type="subcellular location">
    <subcellularLocation>
        <location evidence="2">Membrane</location>
        <topology evidence="2">Single-pass membrane protein</topology>
    </subcellularLocation>
</comment>
<feature type="domain" description="RING-type" evidence="14">
    <location>
        <begin position="404"/>
        <end position="446"/>
    </location>
</feature>
<dbReference type="GO" id="GO:0016020">
    <property type="term" value="C:membrane"/>
    <property type="evidence" value="ECO:0007669"/>
    <property type="project" value="UniProtKB-SubCell"/>
</dbReference>
<feature type="chain" id="PRO_5040407862" description="RING-type E3 ubiquitin transferase" evidence="13">
    <location>
        <begin position="22"/>
        <end position="503"/>
    </location>
</feature>
<dbReference type="InterPro" id="IPR042981">
    <property type="entry name" value="RNF11_RING-H2"/>
</dbReference>
<protein>
    <recommendedName>
        <fullName evidence="3">RING-type E3 ubiquitin transferase</fullName>
        <ecNumber evidence="3">2.3.2.27</ecNumber>
    </recommendedName>
</protein>
<feature type="region of interest" description="Disordered" evidence="11">
    <location>
        <begin position="451"/>
        <end position="503"/>
    </location>
</feature>
<reference evidence="15" key="1">
    <citation type="journal article" date="2020" name="Nat. Commun.">
        <title>Large-scale genome sequencing of mycorrhizal fungi provides insights into the early evolution of symbiotic traits.</title>
        <authorList>
            <person name="Miyauchi S."/>
            <person name="Kiss E."/>
            <person name="Kuo A."/>
            <person name="Drula E."/>
            <person name="Kohler A."/>
            <person name="Sanchez-Garcia M."/>
            <person name="Morin E."/>
            <person name="Andreopoulos B."/>
            <person name="Barry K.W."/>
            <person name="Bonito G."/>
            <person name="Buee M."/>
            <person name="Carver A."/>
            <person name="Chen C."/>
            <person name="Cichocki N."/>
            <person name="Clum A."/>
            <person name="Culley D."/>
            <person name="Crous P.W."/>
            <person name="Fauchery L."/>
            <person name="Girlanda M."/>
            <person name="Hayes R.D."/>
            <person name="Keri Z."/>
            <person name="LaButti K."/>
            <person name="Lipzen A."/>
            <person name="Lombard V."/>
            <person name="Magnuson J."/>
            <person name="Maillard F."/>
            <person name="Murat C."/>
            <person name="Nolan M."/>
            <person name="Ohm R.A."/>
            <person name="Pangilinan J."/>
            <person name="Pereira M.F."/>
            <person name="Perotto S."/>
            <person name="Peter M."/>
            <person name="Pfister S."/>
            <person name="Riley R."/>
            <person name="Sitrit Y."/>
            <person name="Stielow J.B."/>
            <person name="Szollosi G."/>
            <person name="Zifcakova L."/>
            <person name="Stursova M."/>
            <person name="Spatafora J.W."/>
            <person name="Tedersoo L."/>
            <person name="Vaario L.M."/>
            <person name="Yamada A."/>
            <person name="Yan M."/>
            <person name="Wang P."/>
            <person name="Xu J."/>
            <person name="Bruns T."/>
            <person name="Baldrian P."/>
            <person name="Vilgalys R."/>
            <person name="Dunand C."/>
            <person name="Henrissat B."/>
            <person name="Grigoriev I.V."/>
            <person name="Hibbett D."/>
            <person name="Nagy L.G."/>
            <person name="Martin F.M."/>
        </authorList>
    </citation>
    <scope>NUCLEOTIDE SEQUENCE</scope>
    <source>
        <strain evidence="15">UH-Tt-Lm1</strain>
    </source>
</reference>
<dbReference type="AlphaFoldDB" id="A0A9P6HB76"/>
<evidence type="ECO:0000256" key="7">
    <source>
        <dbReference type="ARBA" id="ARBA00022833"/>
    </source>
</evidence>
<keyword evidence="4 12" id="KW-0812">Transmembrane</keyword>
<organism evidence="15 16">
    <name type="scientific">Thelephora terrestris</name>
    <dbReference type="NCBI Taxonomy" id="56493"/>
    <lineage>
        <taxon>Eukaryota</taxon>
        <taxon>Fungi</taxon>
        <taxon>Dikarya</taxon>
        <taxon>Basidiomycota</taxon>
        <taxon>Agaricomycotina</taxon>
        <taxon>Agaricomycetes</taxon>
        <taxon>Thelephorales</taxon>
        <taxon>Thelephoraceae</taxon>
        <taxon>Thelephora</taxon>
    </lineage>
</organism>
<dbReference type="InterPro" id="IPR003137">
    <property type="entry name" value="PA_domain"/>
</dbReference>
<dbReference type="FunFam" id="3.30.40.10:FF:000388">
    <property type="entry name" value="Putative RING zinc finger domain superfamily protein"/>
    <property type="match status" value="1"/>
</dbReference>
<keyword evidence="5" id="KW-0479">Metal-binding</keyword>
<dbReference type="Gene3D" id="3.50.30.30">
    <property type="match status" value="1"/>
</dbReference>
<evidence type="ECO:0000256" key="13">
    <source>
        <dbReference type="SAM" id="SignalP"/>
    </source>
</evidence>
<feature type="region of interest" description="Disordered" evidence="11">
    <location>
        <begin position="137"/>
        <end position="167"/>
    </location>
</feature>
<dbReference type="PANTHER" id="PTHR47168:SF1">
    <property type="entry name" value="OS02G0798600 PROTEIN"/>
    <property type="match status" value="1"/>
</dbReference>
<feature type="transmembrane region" description="Helical" evidence="12">
    <location>
        <begin position="288"/>
        <end position="312"/>
    </location>
</feature>
<comment type="catalytic activity">
    <reaction evidence="1">
        <text>S-ubiquitinyl-[E2 ubiquitin-conjugating enzyme]-L-cysteine + [acceptor protein]-L-lysine = [E2 ubiquitin-conjugating enzyme]-L-cysteine + N(6)-ubiquitinyl-[acceptor protein]-L-lysine.</text>
        <dbReference type="EC" id="2.3.2.27"/>
    </reaction>
</comment>
<evidence type="ECO:0000259" key="14">
    <source>
        <dbReference type="PROSITE" id="PS50089"/>
    </source>
</evidence>
<dbReference type="InterPro" id="IPR001841">
    <property type="entry name" value="Znf_RING"/>
</dbReference>
<keyword evidence="7" id="KW-0862">Zinc</keyword>
<dbReference type="SUPFAM" id="SSF57850">
    <property type="entry name" value="RING/U-box"/>
    <property type="match status" value="1"/>
</dbReference>
<evidence type="ECO:0000256" key="6">
    <source>
        <dbReference type="ARBA" id="ARBA00022771"/>
    </source>
</evidence>
<comment type="caution">
    <text evidence="15">The sequence shown here is derived from an EMBL/GenBank/DDBJ whole genome shotgun (WGS) entry which is preliminary data.</text>
</comment>
<evidence type="ECO:0000256" key="2">
    <source>
        <dbReference type="ARBA" id="ARBA00004167"/>
    </source>
</evidence>
<sequence length="503" mass="55069">MFTTLSPSRLLFSLLLTGVSPFSFSPSLFNFPSTSSAPHTPFVLAHSLPISDGLLFRLSQVTSQSSERGIFFSWWGLDSSVSIVDRSPAITFTARPASFGRELEEPLLGYVIPLNAFTVPCPDDDPELVSNVTWRPAEATGKAPGDSNRGEPLMEEGPVSHRPTDTPDNLGCPKVCVGGPYEPDSNEPWVALVQRGGCQFVDKAREAQRLGAKAIVVGGDNPEIYGNPDTLVNMYSPEDASDVKIAATFVRYSDYIELYSLIGTSNTSHNGLRTLSLLLSSEASAWEWYSPIVTFIVILLLPSFLTIVTLLVHRIRASRAAQRDRAPEDIVKNLPWRVWNGTRWEKADGTPHISAPLKIGNAANPISANNLTADASNGGDEELDRVEQGSSRIHLPWYTTQVECAICLEEFAVGDKVRVLPCEHVFHMNEIDDWLINRKKLCPVCKMDVTRDHPDYQPSPTNEDSSSSSFDLGEGAPEIPSPPGETTPLLRPSNASAPPRNSR</sequence>
<dbReference type="InterPro" id="IPR013083">
    <property type="entry name" value="Znf_RING/FYVE/PHD"/>
</dbReference>
<name>A0A9P6HB76_9AGAM</name>
<dbReference type="OrthoDB" id="8062037at2759"/>
<evidence type="ECO:0000256" key="5">
    <source>
        <dbReference type="ARBA" id="ARBA00022723"/>
    </source>
</evidence>
<dbReference type="SMART" id="SM00184">
    <property type="entry name" value="RING"/>
    <property type="match status" value="1"/>
</dbReference>
<dbReference type="GO" id="GO:0061630">
    <property type="term" value="F:ubiquitin protein ligase activity"/>
    <property type="evidence" value="ECO:0007669"/>
    <property type="project" value="UniProtKB-EC"/>
</dbReference>
<dbReference type="EC" id="2.3.2.27" evidence="3"/>
<evidence type="ECO:0000256" key="9">
    <source>
        <dbReference type="ARBA" id="ARBA00023136"/>
    </source>
</evidence>
<dbReference type="EMBL" id="WIUZ02000010">
    <property type="protein sequence ID" value="KAF9783381.1"/>
    <property type="molecule type" value="Genomic_DNA"/>
</dbReference>
<keyword evidence="16" id="KW-1185">Reference proteome</keyword>
<evidence type="ECO:0000256" key="8">
    <source>
        <dbReference type="ARBA" id="ARBA00022989"/>
    </source>
</evidence>
<gene>
    <name evidence="15" type="ORF">BJ322DRAFT_149014</name>
</gene>
<dbReference type="Gene3D" id="3.30.40.10">
    <property type="entry name" value="Zinc/RING finger domain, C3HC4 (zinc finger)"/>
    <property type="match status" value="1"/>
</dbReference>
<keyword evidence="9 12" id="KW-0472">Membrane</keyword>
<evidence type="ECO:0000256" key="10">
    <source>
        <dbReference type="PROSITE-ProRule" id="PRU00175"/>
    </source>
</evidence>
<evidence type="ECO:0000256" key="12">
    <source>
        <dbReference type="SAM" id="Phobius"/>
    </source>
</evidence>
<dbReference type="InterPro" id="IPR046450">
    <property type="entry name" value="PA_dom_sf"/>
</dbReference>
<keyword evidence="8 12" id="KW-1133">Transmembrane helix</keyword>
<feature type="compositionally biased region" description="Polar residues" evidence="11">
    <location>
        <begin position="493"/>
        <end position="503"/>
    </location>
</feature>
<accession>A0A9P6HB76</accession>
<dbReference type="Proteomes" id="UP000736335">
    <property type="component" value="Unassembled WGS sequence"/>
</dbReference>
<evidence type="ECO:0000256" key="3">
    <source>
        <dbReference type="ARBA" id="ARBA00012483"/>
    </source>
</evidence>
<dbReference type="Pfam" id="PF13639">
    <property type="entry name" value="zf-RING_2"/>
    <property type="match status" value="1"/>
</dbReference>
<feature type="signal peptide" evidence="13">
    <location>
        <begin position="1"/>
        <end position="21"/>
    </location>
</feature>
<dbReference type="CDD" id="cd16468">
    <property type="entry name" value="RING-H2_RNF11"/>
    <property type="match status" value="1"/>
</dbReference>
<dbReference type="GO" id="GO:0008270">
    <property type="term" value="F:zinc ion binding"/>
    <property type="evidence" value="ECO:0007669"/>
    <property type="project" value="UniProtKB-KW"/>
</dbReference>
<evidence type="ECO:0000256" key="1">
    <source>
        <dbReference type="ARBA" id="ARBA00000900"/>
    </source>
</evidence>
<reference evidence="15" key="2">
    <citation type="submission" date="2020-11" db="EMBL/GenBank/DDBJ databases">
        <authorList>
            <consortium name="DOE Joint Genome Institute"/>
            <person name="Kuo A."/>
            <person name="Miyauchi S."/>
            <person name="Kiss E."/>
            <person name="Drula E."/>
            <person name="Kohler A."/>
            <person name="Sanchez-Garcia M."/>
            <person name="Andreopoulos B."/>
            <person name="Barry K.W."/>
            <person name="Bonito G."/>
            <person name="Buee M."/>
            <person name="Carver A."/>
            <person name="Chen C."/>
            <person name="Cichocki N."/>
            <person name="Clum A."/>
            <person name="Culley D."/>
            <person name="Crous P.W."/>
            <person name="Fauchery L."/>
            <person name="Girlanda M."/>
            <person name="Hayes R."/>
            <person name="Keri Z."/>
            <person name="Labutti K."/>
            <person name="Lipzen A."/>
            <person name="Lombard V."/>
            <person name="Magnuson J."/>
            <person name="Maillard F."/>
            <person name="Morin E."/>
            <person name="Murat C."/>
            <person name="Nolan M."/>
            <person name="Ohm R."/>
            <person name="Pangilinan J."/>
            <person name="Pereira M."/>
            <person name="Perotto S."/>
            <person name="Peter M."/>
            <person name="Riley R."/>
            <person name="Sitrit Y."/>
            <person name="Stielow B."/>
            <person name="Szollosi G."/>
            <person name="Zifcakova L."/>
            <person name="Stursova M."/>
            <person name="Spatafora J.W."/>
            <person name="Tedersoo L."/>
            <person name="Vaario L.-M."/>
            <person name="Yamada A."/>
            <person name="Yan M."/>
            <person name="Wang P."/>
            <person name="Xu J."/>
            <person name="Bruns T."/>
            <person name="Baldrian P."/>
            <person name="Vilgalys R."/>
            <person name="Henrissat B."/>
            <person name="Grigoriev I.V."/>
            <person name="Hibbett D."/>
            <person name="Nagy L.G."/>
            <person name="Martin F.M."/>
        </authorList>
    </citation>
    <scope>NUCLEOTIDE SEQUENCE</scope>
    <source>
        <strain evidence="15">UH-Tt-Lm1</strain>
    </source>
</reference>
<proteinExistence type="predicted"/>
<dbReference type="PROSITE" id="PS50089">
    <property type="entry name" value="ZF_RING_2"/>
    <property type="match status" value="1"/>
</dbReference>
<evidence type="ECO:0000256" key="11">
    <source>
        <dbReference type="SAM" id="MobiDB-lite"/>
    </source>
</evidence>
<evidence type="ECO:0000313" key="16">
    <source>
        <dbReference type="Proteomes" id="UP000736335"/>
    </source>
</evidence>
<evidence type="ECO:0000313" key="15">
    <source>
        <dbReference type="EMBL" id="KAF9783381.1"/>
    </source>
</evidence>
<dbReference type="PANTHER" id="PTHR47168">
    <property type="entry name" value="RING ZINC FINGER DOMAIN SUPERFAMILY PROTEIN-RELATED"/>
    <property type="match status" value="1"/>
</dbReference>
<keyword evidence="13" id="KW-0732">Signal</keyword>
<dbReference type="SUPFAM" id="SSF52025">
    <property type="entry name" value="PA domain"/>
    <property type="match status" value="1"/>
</dbReference>
<keyword evidence="6 10" id="KW-0863">Zinc-finger</keyword>
<evidence type="ECO:0000256" key="4">
    <source>
        <dbReference type="ARBA" id="ARBA00022692"/>
    </source>
</evidence>